<dbReference type="InterPro" id="IPR009057">
    <property type="entry name" value="Homeodomain-like_sf"/>
</dbReference>
<dbReference type="PROSITE" id="PS51294">
    <property type="entry name" value="HTH_MYB"/>
    <property type="match status" value="2"/>
</dbReference>
<evidence type="ECO:0000256" key="6">
    <source>
        <dbReference type="ARBA" id="ARBA00023242"/>
    </source>
</evidence>
<evidence type="ECO:0000256" key="2">
    <source>
        <dbReference type="ARBA" id="ARBA00022737"/>
    </source>
</evidence>
<keyword evidence="4" id="KW-0238">DNA-binding</keyword>
<keyword evidence="2" id="KW-0677">Repeat</keyword>
<comment type="caution">
    <text evidence="10">The sequence shown here is derived from an EMBL/GenBank/DDBJ whole genome shotgun (WGS) entry which is preliminary data.</text>
</comment>
<evidence type="ECO:0000259" key="8">
    <source>
        <dbReference type="PROSITE" id="PS50090"/>
    </source>
</evidence>
<dbReference type="PROSITE" id="PS50090">
    <property type="entry name" value="MYB_LIKE"/>
    <property type="match status" value="2"/>
</dbReference>
<dbReference type="InterPro" id="IPR017930">
    <property type="entry name" value="Myb_dom"/>
</dbReference>
<feature type="domain" description="HTH myb-type" evidence="9">
    <location>
        <begin position="64"/>
        <end position="118"/>
    </location>
</feature>
<dbReference type="GO" id="GO:0043565">
    <property type="term" value="F:sequence-specific DNA binding"/>
    <property type="evidence" value="ECO:0007669"/>
    <property type="project" value="InterPro"/>
</dbReference>
<feature type="domain" description="Myb-like" evidence="8">
    <location>
        <begin position="64"/>
        <end position="114"/>
    </location>
</feature>
<gene>
    <name evidence="10" type="ORF">RIF29_20463</name>
</gene>
<proteinExistence type="predicted"/>
<evidence type="ECO:0000313" key="10">
    <source>
        <dbReference type="EMBL" id="KAK7267784.1"/>
    </source>
</evidence>
<dbReference type="CDD" id="cd00167">
    <property type="entry name" value="SANT"/>
    <property type="match status" value="2"/>
</dbReference>
<evidence type="ECO:0000256" key="7">
    <source>
        <dbReference type="SAM" id="MobiDB-lite"/>
    </source>
</evidence>
<dbReference type="Proteomes" id="UP001372338">
    <property type="component" value="Unassembled WGS sequence"/>
</dbReference>
<evidence type="ECO:0000313" key="11">
    <source>
        <dbReference type="Proteomes" id="UP001372338"/>
    </source>
</evidence>
<evidence type="ECO:0000256" key="5">
    <source>
        <dbReference type="ARBA" id="ARBA00023163"/>
    </source>
</evidence>
<name>A0AAN9F309_CROPI</name>
<keyword evidence="11" id="KW-1185">Reference proteome</keyword>
<evidence type="ECO:0000256" key="1">
    <source>
        <dbReference type="ARBA" id="ARBA00004123"/>
    </source>
</evidence>
<protein>
    <submittedName>
        <fullName evidence="10">Uncharacterized protein</fullName>
    </submittedName>
</protein>
<dbReference type="SMART" id="SM00717">
    <property type="entry name" value="SANT"/>
    <property type="match status" value="2"/>
</dbReference>
<evidence type="ECO:0000259" key="9">
    <source>
        <dbReference type="PROSITE" id="PS51294"/>
    </source>
</evidence>
<evidence type="ECO:0000256" key="4">
    <source>
        <dbReference type="ARBA" id="ARBA00023125"/>
    </source>
</evidence>
<dbReference type="EMBL" id="JAYWIO010000004">
    <property type="protein sequence ID" value="KAK7267784.1"/>
    <property type="molecule type" value="Genomic_DNA"/>
</dbReference>
<comment type="subcellular location">
    <subcellularLocation>
        <location evidence="1">Nucleus</location>
    </subcellularLocation>
</comment>
<dbReference type="PANTHER" id="PTHR45675:SF8">
    <property type="entry name" value="TRANSCRIPTION FACTOR MYB27"/>
    <property type="match status" value="1"/>
</dbReference>
<dbReference type="FunFam" id="1.10.10.60:FF:000011">
    <property type="entry name" value="Myb transcription factor"/>
    <property type="match status" value="1"/>
</dbReference>
<dbReference type="GO" id="GO:0005634">
    <property type="term" value="C:nucleus"/>
    <property type="evidence" value="ECO:0007669"/>
    <property type="project" value="UniProtKB-SubCell"/>
</dbReference>
<keyword evidence="5" id="KW-0804">Transcription</keyword>
<dbReference type="PANTHER" id="PTHR45675">
    <property type="entry name" value="MYB TRANSCRIPTION FACTOR-RELATED-RELATED"/>
    <property type="match status" value="1"/>
</dbReference>
<dbReference type="AlphaFoldDB" id="A0AAN9F309"/>
<accession>A0AAN9F309</accession>
<feature type="domain" description="Myb-like" evidence="8">
    <location>
        <begin position="14"/>
        <end position="63"/>
    </location>
</feature>
<keyword evidence="6" id="KW-0539">Nucleus</keyword>
<feature type="region of interest" description="Disordered" evidence="7">
    <location>
        <begin position="121"/>
        <end position="152"/>
    </location>
</feature>
<sequence length="228" mass="27082">MAYQYQTAMNGYYLRKGSWLQEEDEQLTRFVARLGERRWDDLAKVSGLRRSGKSCRLRWKNYLRPNLKHGPFSVEEQQLIVQLQQLWGNKWSRIACRLPGRTDNEIKNYWRTHKRKLAQIQQGDLKGKLEKSAQDLSQESTDNNMVSKEWESKDSSIDSYPLPEWEFRNSPYENRIFDWITELQSGYGEKELEQDSNSNGIHDYNPQGFEEGCECDAWDYSDSLWDMN</sequence>
<feature type="compositionally biased region" description="Polar residues" evidence="7">
    <location>
        <begin position="134"/>
        <end position="146"/>
    </location>
</feature>
<dbReference type="SUPFAM" id="SSF46689">
    <property type="entry name" value="Homeodomain-like"/>
    <property type="match status" value="1"/>
</dbReference>
<reference evidence="10 11" key="1">
    <citation type="submission" date="2024-01" db="EMBL/GenBank/DDBJ databases">
        <title>The genomes of 5 underutilized Papilionoideae crops provide insights into root nodulation and disease resistanc.</title>
        <authorList>
            <person name="Yuan L."/>
        </authorList>
    </citation>
    <scope>NUCLEOTIDE SEQUENCE [LARGE SCALE GENOMIC DNA]</scope>
    <source>
        <strain evidence="10">ZHUSHIDOU_FW_LH</strain>
        <tissue evidence="10">Leaf</tissue>
    </source>
</reference>
<keyword evidence="3" id="KW-0805">Transcription regulation</keyword>
<dbReference type="InterPro" id="IPR044676">
    <property type="entry name" value="EOBI/EOBII-like_plant"/>
</dbReference>
<feature type="domain" description="HTH myb-type" evidence="9">
    <location>
        <begin position="14"/>
        <end position="63"/>
    </location>
</feature>
<dbReference type="GO" id="GO:0003700">
    <property type="term" value="F:DNA-binding transcription factor activity"/>
    <property type="evidence" value="ECO:0007669"/>
    <property type="project" value="InterPro"/>
</dbReference>
<dbReference type="InterPro" id="IPR001005">
    <property type="entry name" value="SANT/Myb"/>
</dbReference>
<organism evidence="10 11">
    <name type="scientific">Crotalaria pallida</name>
    <name type="common">Smooth rattlebox</name>
    <name type="synonym">Crotalaria striata</name>
    <dbReference type="NCBI Taxonomy" id="3830"/>
    <lineage>
        <taxon>Eukaryota</taxon>
        <taxon>Viridiplantae</taxon>
        <taxon>Streptophyta</taxon>
        <taxon>Embryophyta</taxon>
        <taxon>Tracheophyta</taxon>
        <taxon>Spermatophyta</taxon>
        <taxon>Magnoliopsida</taxon>
        <taxon>eudicotyledons</taxon>
        <taxon>Gunneridae</taxon>
        <taxon>Pentapetalae</taxon>
        <taxon>rosids</taxon>
        <taxon>fabids</taxon>
        <taxon>Fabales</taxon>
        <taxon>Fabaceae</taxon>
        <taxon>Papilionoideae</taxon>
        <taxon>50 kb inversion clade</taxon>
        <taxon>genistoids sensu lato</taxon>
        <taxon>core genistoids</taxon>
        <taxon>Crotalarieae</taxon>
        <taxon>Crotalaria</taxon>
    </lineage>
</organism>
<evidence type="ECO:0000256" key="3">
    <source>
        <dbReference type="ARBA" id="ARBA00023015"/>
    </source>
</evidence>
<dbReference type="Gene3D" id="1.10.10.60">
    <property type="entry name" value="Homeodomain-like"/>
    <property type="match status" value="2"/>
</dbReference>
<dbReference type="Pfam" id="PF00249">
    <property type="entry name" value="Myb_DNA-binding"/>
    <property type="match status" value="2"/>
</dbReference>